<name>A0A644VZW9_9ZZZZ</name>
<dbReference type="EMBL" id="VSSQ01000526">
    <property type="protein sequence ID" value="MPL96796.1"/>
    <property type="molecule type" value="Genomic_DNA"/>
</dbReference>
<dbReference type="AlphaFoldDB" id="A0A644VZW9"/>
<evidence type="ECO:0000313" key="5">
    <source>
        <dbReference type="EMBL" id="MPL96796.1"/>
    </source>
</evidence>
<feature type="domain" description="Beta-galactosidase 1-like first all-beta" evidence="3">
    <location>
        <begin position="45"/>
        <end position="152"/>
    </location>
</feature>
<organism evidence="5">
    <name type="scientific">bioreactor metagenome</name>
    <dbReference type="NCBI Taxonomy" id="1076179"/>
    <lineage>
        <taxon>unclassified sequences</taxon>
        <taxon>metagenomes</taxon>
        <taxon>ecological metagenomes</taxon>
    </lineage>
</organism>
<keyword evidence="2" id="KW-0326">Glycosidase</keyword>
<comment type="caution">
    <text evidence="5">The sequence shown here is derived from an EMBL/GenBank/DDBJ whole genome shotgun (WGS) entry which is preliminary data.</text>
</comment>
<dbReference type="GO" id="GO:0005975">
    <property type="term" value="P:carbohydrate metabolic process"/>
    <property type="evidence" value="ECO:0007669"/>
    <property type="project" value="InterPro"/>
</dbReference>
<evidence type="ECO:0000259" key="4">
    <source>
        <dbReference type="Pfam" id="PF21467"/>
    </source>
</evidence>
<dbReference type="InterPro" id="IPR008979">
    <property type="entry name" value="Galactose-bd-like_sf"/>
</dbReference>
<dbReference type="GO" id="GO:0004553">
    <property type="term" value="F:hydrolase activity, hydrolyzing O-glycosyl compounds"/>
    <property type="evidence" value="ECO:0007669"/>
    <property type="project" value="InterPro"/>
</dbReference>
<dbReference type="Pfam" id="PF21467">
    <property type="entry name" value="BetaGal_gal-bd"/>
    <property type="match status" value="1"/>
</dbReference>
<accession>A0A644VZW9</accession>
<protein>
    <recommendedName>
        <fullName evidence="6">Beta-galactosidase</fullName>
    </recommendedName>
</protein>
<dbReference type="InterPro" id="IPR048912">
    <property type="entry name" value="BetaGal1-like_ABD1"/>
</dbReference>
<evidence type="ECO:0008006" key="6">
    <source>
        <dbReference type="Google" id="ProtNLM"/>
    </source>
</evidence>
<gene>
    <name evidence="5" type="ORF">SDC9_42979</name>
</gene>
<dbReference type="Gene3D" id="2.60.120.260">
    <property type="entry name" value="Galactose-binding domain-like"/>
    <property type="match status" value="1"/>
</dbReference>
<reference evidence="5" key="1">
    <citation type="submission" date="2019-08" db="EMBL/GenBank/DDBJ databases">
        <authorList>
            <person name="Kucharzyk K."/>
            <person name="Murdoch R.W."/>
            <person name="Higgins S."/>
            <person name="Loffler F."/>
        </authorList>
    </citation>
    <scope>NUCLEOTIDE SEQUENCE</scope>
</reference>
<dbReference type="FunFam" id="2.60.120.260:FF:000049">
    <property type="entry name" value="Beta-galactosidase"/>
    <property type="match status" value="1"/>
</dbReference>
<evidence type="ECO:0000256" key="1">
    <source>
        <dbReference type="ARBA" id="ARBA00022801"/>
    </source>
</evidence>
<sequence>MKLLLNIIFLLISICASFAQEIRLTEFADLKQIYGEQMSSDYLLPMNELGVDFGYVLYESEVLIESEESVLNVENIRDFAAVYLGEVLQGTITDNQKQLRLKSKPGKYRLRLYVENIGRITYGPEILDNSKGVFGDIQLNGETVDNWTMIELNVRSCDVKQLKFGDFGKKTTPGFFKACFSTNRPRDKYLDISGWGMGEAWINGKYIGSFWEKEKQQSILVPATILKKGMNEIVVFELKNHQQKSLRFSCNPVFK</sequence>
<dbReference type="Pfam" id="PF21317">
    <property type="entry name" value="BetaGal_ABD_1"/>
    <property type="match status" value="1"/>
</dbReference>
<proteinExistence type="predicted"/>
<keyword evidence="1" id="KW-0378">Hydrolase</keyword>
<evidence type="ECO:0000259" key="3">
    <source>
        <dbReference type="Pfam" id="PF21317"/>
    </source>
</evidence>
<dbReference type="SUPFAM" id="SSF49785">
    <property type="entry name" value="Galactose-binding domain-like"/>
    <property type="match status" value="1"/>
</dbReference>
<dbReference type="InterPro" id="IPR001944">
    <property type="entry name" value="Glycoside_Hdrlase_35"/>
</dbReference>
<dbReference type="InterPro" id="IPR048913">
    <property type="entry name" value="BetaGal_gal-bd"/>
</dbReference>
<feature type="domain" description="Beta-galactosidase galactose-binding" evidence="4">
    <location>
        <begin position="173"/>
        <end position="231"/>
    </location>
</feature>
<dbReference type="PANTHER" id="PTHR23421">
    <property type="entry name" value="BETA-GALACTOSIDASE RELATED"/>
    <property type="match status" value="1"/>
</dbReference>
<evidence type="ECO:0000256" key="2">
    <source>
        <dbReference type="ARBA" id="ARBA00023295"/>
    </source>
</evidence>